<evidence type="ECO:0000256" key="1">
    <source>
        <dbReference type="SAM" id="MobiDB-lite"/>
    </source>
</evidence>
<protein>
    <submittedName>
        <fullName evidence="2">BRI1-KD interacting protein</fullName>
    </submittedName>
</protein>
<organism evidence="2 3">
    <name type="scientific">Quillaja saponaria</name>
    <name type="common">Soap bark tree</name>
    <dbReference type="NCBI Taxonomy" id="32244"/>
    <lineage>
        <taxon>Eukaryota</taxon>
        <taxon>Viridiplantae</taxon>
        <taxon>Streptophyta</taxon>
        <taxon>Embryophyta</taxon>
        <taxon>Tracheophyta</taxon>
        <taxon>Spermatophyta</taxon>
        <taxon>Magnoliopsida</taxon>
        <taxon>eudicotyledons</taxon>
        <taxon>Gunneridae</taxon>
        <taxon>Pentapetalae</taxon>
        <taxon>rosids</taxon>
        <taxon>fabids</taxon>
        <taxon>Fabales</taxon>
        <taxon>Quillajaceae</taxon>
        <taxon>Quillaja</taxon>
    </lineage>
</organism>
<evidence type="ECO:0000313" key="2">
    <source>
        <dbReference type="EMBL" id="KAJ7972520.1"/>
    </source>
</evidence>
<feature type="region of interest" description="Disordered" evidence="1">
    <location>
        <begin position="81"/>
        <end position="218"/>
    </location>
</feature>
<reference evidence="2" key="1">
    <citation type="journal article" date="2023" name="Science">
        <title>Elucidation of the pathway for biosynthesis of saponin adjuvants from the soapbark tree.</title>
        <authorList>
            <person name="Reed J."/>
            <person name="Orme A."/>
            <person name="El-Demerdash A."/>
            <person name="Owen C."/>
            <person name="Martin L.B.B."/>
            <person name="Misra R.C."/>
            <person name="Kikuchi S."/>
            <person name="Rejzek M."/>
            <person name="Martin A.C."/>
            <person name="Harkess A."/>
            <person name="Leebens-Mack J."/>
            <person name="Louveau T."/>
            <person name="Stephenson M.J."/>
            <person name="Osbourn A."/>
        </authorList>
    </citation>
    <scope>NUCLEOTIDE SEQUENCE</scope>
    <source>
        <strain evidence="2">S10</strain>
    </source>
</reference>
<feature type="compositionally biased region" description="Basic and acidic residues" evidence="1">
    <location>
        <begin position="110"/>
        <end position="123"/>
    </location>
</feature>
<dbReference type="AlphaFoldDB" id="A0AAD7VEF2"/>
<dbReference type="PANTHER" id="PTHR34952">
    <property type="entry name" value="OS05G0113500 PROTEIN"/>
    <property type="match status" value="1"/>
</dbReference>
<dbReference type="KEGG" id="qsa:O6P43_010396"/>
<evidence type="ECO:0000313" key="3">
    <source>
        <dbReference type="Proteomes" id="UP001163823"/>
    </source>
</evidence>
<proteinExistence type="predicted"/>
<sequence length="218" mass="24146">MDIHSLENGVSSKLVKDLENTLHESLHIQDTGSIEHTYDENDNNDTKFTMKCLSRCATFPNPNLVLYPSSSDEEAVTPLLEPFSENSTRQTYSRSVSLPTPLKPVSAMKVSREKQGASREKLTVKWAPDVYDPAPTSSSHTVKSKKQQKSKNNKKNEKKNDKKNGKKGKKANSRGSSGKEKKQSRKIGDDLDVGSRDCGSSYLKKSVTSVHYPVAEAS</sequence>
<dbReference type="PANTHER" id="PTHR34952:SF2">
    <property type="entry name" value="OS05G0113500 PROTEIN"/>
    <property type="match status" value="1"/>
</dbReference>
<accession>A0AAD7VEF2</accession>
<name>A0AAD7VEF2_QUISA</name>
<feature type="compositionally biased region" description="Basic and acidic residues" evidence="1">
    <location>
        <begin position="177"/>
        <end position="195"/>
    </location>
</feature>
<feature type="compositionally biased region" description="Basic residues" evidence="1">
    <location>
        <begin position="142"/>
        <end position="153"/>
    </location>
</feature>
<keyword evidence="3" id="KW-1185">Reference proteome</keyword>
<gene>
    <name evidence="2" type="ORF">O6P43_010396</name>
</gene>
<feature type="compositionally biased region" description="Basic and acidic residues" evidence="1">
    <location>
        <begin position="154"/>
        <end position="163"/>
    </location>
</feature>
<comment type="caution">
    <text evidence="2">The sequence shown here is derived from an EMBL/GenBank/DDBJ whole genome shotgun (WGS) entry which is preliminary data.</text>
</comment>
<dbReference type="EMBL" id="JARAOO010000004">
    <property type="protein sequence ID" value="KAJ7972520.1"/>
    <property type="molecule type" value="Genomic_DNA"/>
</dbReference>
<dbReference type="Proteomes" id="UP001163823">
    <property type="component" value="Chromosome 4"/>
</dbReference>
<feature type="compositionally biased region" description="Polar residues" evidence="1">
    <location>
        <begin position="84"/>
        <end position="98"/>
    </location>
</feature>